<dbReference type="PANTHER" id="PTHR38340:SF1">
    <property type="entry name" value="S-LAYER PROTEIN"/>
    <property type="match status" value="1"/>
</dbReference>
<sequence length="944" mass="94857">MIGVQHMATLGGGSVPAGVRVTDFIVQTTATGSVLYAATAANGVLGFGLGAGATAVGIGSASYAPGADVFGPPRLDVLEHDGSRWLLLGGRFPAELTGIGLTTSGTMGAVASFSDGPGGDFNAADLAVLDQGGTAWIFGADAAGGGLIAWFIAPGSTTLTPTAGFPDTALTYLASPSVLTSATIDGQGWVFAASATEHGVTALRLEAGGALVHAGSLGLAEGFGLNAPTALELVGQGGQSYLLVADAGSSSLSVLRLDADGLTPTDFVIDTAHTRFQHVTALSALTVGGRTYVAVGGGDDGVSIFRLLPDGRLFLETTIADTAGTSLADVAALQLALVGTEIQLFVASGSEDGITQFRLQTGTTGLDRIGTNGADSLTGSGADDILFGGAGDDTVAGGGGNDILIDGAGADVLRGGTGADVFIFYADGALDRIEDFNIATDRLDLSDWLLLNGVGQLTIEPTASGAILRYGSEVLEILTDDGTALLPGQFSDANLLNLPRPAVELIHRERVLCGTPGADRITGSVFADQIQGAGGDDTITGGDGDDSLAGGEGADRLEGGAGADWADYATAPAAVTVDLVTPSNNLGEALGDTYLSIENLRGSAGADDLRGDGGDNVIEGGAANDWLTGRAGNDTLRGGAGIDNLVGGEGADLLDGGEGLDRAVYSDATSGLRIDLLNPGTNTGIAAGDIFISVEAVRASAYADELYGDLGNNTLDGGTGNDVIYGRAGNDWLLGRAGDDLVDGMEGNDILLGGPGADRFVGGAGIDRVHYGDSAVGVLADLMMPERNTGIAAGDSYEGIENLQGSQGNDTLWGDDGGNMILGARGNDLIYGRGGNDFLIGLDGNDTLFGMAGDDTLEGGAGADTFVFEAGNGIDRVKDFEIGQDVLCFDSSLAAVSGMDAMTVIETYGHMTDAGATFDFGDGDVFIIRNVADPMDLLGDIVIG</sequence>
<evidence type="ECO:0000256" key="3">
    <source>
        <dbReference type="SAM" id="MobiDB-lite"/>
    </source>
</evidence>
<evidence type="ECO:0000256" key="2">
    <source>
        <dbReference type="ARBA" id="ARBA00022525"/>
    </source>
</evidence>
<dbReference type="PANTHER" id="PTHR38340">
    <property type="entry name" value="S-LAYER PROTEIN"/>
    <property type="match status" value="1"/>
</dbReference>
<dbReference type="EMBL" id="JAOWLA010000009">
    <property type="protein sequence ID" value="MCV2865289.1"/>
    <property type="molecule type" value="Genomic_DNA"/>
</dbReference>
<dbReference type="RefSeq" id="WP_263721805.1">
    <property type="nucleotide sequence ID" value="NZ_JAOWLA010000009.1"/>
</dbReference>
<dbReference type="InterPro" id="IPR001343">
    <property type="entry name" value="Hemolysn_Ca-bd"/>
</dbReference>
<proteinExistence type="predicted"/>
<keyword evidence="5" id="KW-1185">Reference proteome</keyword>
<keyword evidence="2" id="KW-0964">Secreted</keyword>
<dbReference type="SUPFAM" id="SSF101898">
    <property type="entry name" value="NHL repeat"/>
    <property type="match status" value="1"/>
</dbReference>
<dbReference type="SUPFAM" id="SSF51120">
    <property type="entry name" value="beta-Roll"/>
    <property type="match status" value="5"/>
</dbReference>
<dbReference type="InterPro" id="IPR011049">
    <property type="entry name" value="Serralysin-like_metalloprot_C"/>
</dbReference>
<protein>
    <submittedName>
        <fullName evidence="4">Uncharacterized protein</fullName>
    </submittedName>
</protein>
<dbReference type="Proteomes" id="UP001652503">
    <property type="component" value="Unassembled WGS sequence"/>
</dbReference>
<accession>A0ABT2Z2D9</accession>
<dbReference type="InterPro" id="IPR018511">
    <property type="entry name" value="Hemolysin-typ_Ca-bd_CS"/>
</dbReference>
<name>A0ABT2Z2D9_9RHOB</name>
<dbReference type="InterPro" id="IPR050557">
    <property type="entry name" value="RTX_toxin/Mannuronan_C5-epim"/>
</dbReference>
<dbReference type="PROSITE" id="PS00330">
    <property type="entry name" value="HEMOLYSIN_CALCIUM"/>
    <property type="match status" value="7"/>
</dbReference>
<dbReference type="PRINTS" id="PR00313">
    <property type="entry name" value="CABNDNGRPT"/>
</dbReference>
<evidence type="ECO:0000256" key="1">
    <source>
        <dbReference type="ARBA" id="ARBA00004613"/>
    </source>
</evidence>
<dbReference type="Gene3D" id="2.150.10.10">
    <property type="entry name" value="Serralysin-like metalloprotease, C-terminal"/>
    <property type="match status" value="6"/>
</dbReference>
<reference evidence="4 5" key="1">
    <citation type="submission" date="2022-10" db="EMBL/GenBank/DDBJ databases">
        <title>Defluviimonas sp. nov., isolated from ocean surface water.</title>
        <authorList>
            <person name="He W."/>
            <person name="Wang L."/>
            <person name="Zhang D.-F."/>
        </authorList>
    </citation>
    <scope>NUCLEOTIDE SEQUENCE [LARGE SCALE GENOMIC DNA]</scope>
    <source>
        <strain evidence="4 5">WL0075</strain>
    </source>
</reference>
<dbReference type="Pfam" id="PF00353">
    <property type="entry name" value="HemolysinCabind"/>
    <property type="match status" value="6"/>
</dbReference>
<organism evidence="4 5">
    <name type="scientific">Albidovulum sediminicola</name>
    <dbReference type="NCBI Taxonomy" id="2984331"/>
    <lineage>
        <taxon>Bacteria</taxon>
        <taxon>Pseudomonadati</taxon>
        <taxon>Pseudomonadota</taxon>
        <taxon>Alphaproteobacteria</taxon>
        <taxon>Rhodobacterales</taxon>
        <taxon>Paracoccaceae</taxon>
        <taxon>Albidovulum</taxon>
    </lineage>
</organism>
<comment type="caution">
    <text evidence="4">The sequence shown here is derived from an EMBL/GenBank/DDBJ whole genome shotgun (WGS) entry which is preliminary data.</text>
</comment>
<gene>
    <name evidence="4" type="ORF">OE647_11185</name>
</gene>
<evidence type="ECO:0000313" key="4">
    <source>
        <dbReference type="EMBL" id="MCV2865289.1"/>
    </source>
</evidence>
<evidence type="ECO:0000313" key="5">
    <source>
        <dbReference type="Proteomes" id="UP001652503"/>
    </source>
</evidence>
<comment type="subcellular location">
    <subcellularLocation>
        <location evidence="1">Secreted</location>
    </subcellularLocation>
</comment>
<feature type="region of interest" description="Disordered" evidence="3">
    <location>
        <begin position="532"/>
        <end position="553"/>
    </location>
</feature>